<dbReference type="GO" id="GO:0005759">
    <property type="term" value="C:mitochondrial matrix"/>
    <property type="evidence" value="ECO:0007669"/>
    <property type="project" value="TreeGrafter"/>
</dbReference>
<comment type="caution">
    <text evidence="1">The sequence shown here is derived from an EMBL/GenBank/DDBJ whole genome shotgun (WGS) entry which is preliminary data.</text>
</comment>
<sequence>MINLQPLRRLWSSSASASFPAISPQSLWQDVYNLDMTKCHDLLLNEGDLQIMLDVITKDEELVVADECSHILKRRRYEEDHWDNAIVKFKEMERFRWSAETLRVLQKIREAAILPKELNYFPAVHVIELAEDGYIKPHLDSIKFSGRVVAGVNLLSPSVMRFKEEYGDSVIDAYLPRRSMYMMTGRVRYHYTHEIVPGTQMFKGQVPVNRTHRISILLRDEFLEEHIAKYHTPYAKKVDVKTQ</sequence>
<dbReference type="SUPFAM" id="SSF51197">
    <property type="entry name" value="Clavaminate synthase-like"/>
    <property type="match status" value="1"/>
</dbReference>
<protein>
    <recommendedName>
        <fullName evidence="3">Alpha-ketoglutarate-dependent dioxygenase AlkB-like domain-containing protein</fullName>
    </recommendedName>
</protein>
<organism evidence="1 2">
    <name type="scientific">Peronospora destructor</name>
    <dbReference type="NCBI Taxonomy" id="86335"/>
    <lineage>
        <taxon>Eukaryota</taxon>
        <taxon>Sar</taxon>
        <taxon>Stramenopiles</taxon>
        <taxon>Oomycota</taxon>
        <taxon>Peronosporomycetes</taxon>
        <taxon>Peronosporales</taxon>
        <taxon>Peronosporaceae</taxon>
        <taxon>Peronospora</taxon>
    </lineage>
</organism>
<reference evidence="1" key="1">
    <citation type="submission" date="2022-12" db="EMBL/GenBank/DDBJ databases">
        <authorList>
            <person name="Webb A."/>
        </authorList>
    </citation>
    <scope>NUCLEOTIDE SEQUENCE</scope>
    <source>
        <strain evidence="1">Pd1</strain>
    </source>
</reference>
<dbReference type="GO" id="GO:0006631">
    <property type="term" value="P:fatty acid metabolic process"/>
    <property type="evidence" value="ECO:0007669"/>
    <property type="project" value="TreeGrafter"/>
</dbReference>
<evidence type="ECO:0000313" key="1">
    <source>
        <dbReference type="EMBL" id="CAI5743038.1"/>
    </source>
</evidence>
<name>A0AAV0V3C9_9STRA</name>
<proteinExistence type="predicted"/>
<gene>
    <name evidence="1" type="ORF">PDE001_LOCUS8527</name>
</gene>
<dbReference type="Proteomes" id="UP001162029">
    <property type="component" value="Unassembled WGS sequence"/>
</dbReference>
<dbReference type="AlphaFoldDB" id="A0AAV0V3C9"/>
<dbReference type="InterPro" id="IPR032870">
    <property type="entry name" value="ALKBH7-like"/>
</dbReference>
<dbReference type="GO" id="GO:0006974">
    <property type="term" value="P:DNA damage response"/>
    <property type="evidence" value="ECO:0007669"/>
    <property type="project" value="InterPro"/>
</dbReference>
<dbReference type="PANTHER" id="PTHR21052">
    <property type="entry name" value="SPERMATOGENESIS ASSOCIATED 11-RELATED"/>
    <property type="match status" value="1"/>
</dbReference>
<keyword evidence="2" id="KW-1185">Reference proteome</keyword>
<evidence type="ECO:0000313" key="2">
    <source>
        <dbReference type="Proteomes" id="UP001162029"/>
    </source>
</evidence>
<dbReference type="Gene3D" id="2.60.120.590">
    <property type="entry name" value="Alpha-ketoglutarate-dependent dioxygenase AlkB-like"/>
    <property type="match status" value="1"/>
</dbReference>
<dbReference type="InterPro" id="IPR037151">
    <property type="entry name" value="AlkB-like_sf"/>
</dbReference>
<evidence type="ECO:0008006" key="3">
    <source>
        <dbReference type="Google" id="ProtNLM"/>
    </source>
</evidence>
<dbReference type="EMBL" id="CANTFM010001813">
    <property type="protein sequence ID" value="CAI5743038.1"/>
    <property type="molecule type" value="Genomic_DNA"/>
</dbReference>
<dbReference type="PANTHER" id="PTHR21052:SF0">
    <property type="entry name" value="ALPHA-KETOGLUTARATE-DEPENDENT DIOXYGENASE ALKB HOMOLOG 7, MITOCHONDRIAL"/>
    <property type="match status" value="1"/>
</dbReference>
<accession>A0AAV0V3C9</accession>